<dbReference type="AlphaFoldDB" id="A0A5N6RF14"/>
<reference evidence="1 2" key="1">
    <citation type="submission" date="2019-06" db="EMBL/GenBank/DDBJ databases">
        <title>A chromosomal-level reference genome of Carpinus fangiana (Coryloideae, Betulaceae).</title>
        <authorList>
            <person name="Yang X."/>
            <person name="Wang Z."/>
            <person name="Zhang L."/>
            <person name="Hao G."/>
            <person name="Liu J."/>
            <person name="Yang Y."/>
        </authorList>
    </citation>
    <scope>NUCLEOTIDE SEQUENCE [LARGE SCALE GENOMIC DNA]</scope>
    <source>
        <strain evidence="1">Cfa_2016G</strain>
        <tissue evidence="1">Leaf</tissue>
    </source>
</reference>
<dbReference type="EMBL" id="CM017326">
    <property type="protein sequence ID" value="KAE8076341.1"/>
    <property type="molecule type" value="Genomic_DNA"/>
</dbReference>
<gene>
    <name evidence="1" type="ORF">FH972_014999</name>
</gene>
<evidence type="ECO:0000313" key="2">
    <source>
        <dbReference type="Proteomes" id="UP000327013"/>
    </source>
</evidence>
<proteinExistence type="predicted"/>
<protein>
    <submittedName>
        <fullName evidence="1">Uncharacterized protein</fullName>
    </submittedName>
</protein>
<name>A0A5N6RF14_9ROSI</name>
<evidence type="ECO:0000313" key="1">
    <source>
        <dbReference type="EMBL" id="KAE8076341.1"/>
    </source>
</evidence>
<dbReference type="Proteomes" id="UP000327013">
    <property type="component" value="Chromosome 6"/>
</dbReference>
<organism evidence="1 2">
    <name type="scientific">Carpinus fangiana</name>
    <dbReference type="NCBI Taxonomy" id="176857"/>
    <lineage>
        <taxon>Eukaryota</taxon>
        <taxon>Viridiplantae</taxon>
        <taxon>Streptophyta</taxon>
        <taxon>Embryophyta</taxon>
        <taxon>Tracheophyta</taxon>
        <taxon>Spermatophyta</taxon>
        <taxon>Magnoliopsida</taxon>
        <taxon>eudicotyledons</taxon>
        <taxon>Gunneridae</taxon>
        <taxon>Pentapetalae</taxon>
        <taxon>rosids</taxon>
        <taxon>fabids</taxon>
        <taxon>Fagales</taxon>
        <taxon>Betulaceae</taxon>
        <taxon>Carpinus</taxon>
    </lineage>
</organism>
<accession>A0A5N6RF14</accession>
<sequence length="171" mass="19215">MALRIRKVATPMETAMTGTQKIRFKILRRHAHLSQQHCFPDMPEFRDPKQSNNSTPLSAKQVVGHLSIPTGDRRGLERRELLVTRLALEDIARRAGENVHFCPPREQHQAVRHGAHAIKLPSGHTSLHVWMRAVSDVSHLMYGIPVGQNIKLHVHVSCLVAARVAINMCLA</sequence>
<keyword evidence="2" id="KW-1185">Reference proteome</keyword>